<organism evidence="6 7">
    <name type="scientific">Roseibium aquae</name>
    <dbReference type="NCBI Taxonomy" id="1323746"/>
    <lineage>
        <taxon>Bacteria</taxon>
        <taxon>Pseudomonadati</taxon>
        <taxon>Pseudomonadota</taxon>
        <taxon>Alphaproteobacteria</taxon>
        <taxon>Hyphomicrobiales</taxon>
        <taxon>Stappiaceae</taxon>
        <taxon>Roseibium</taxon>
    </lineage>
</organism>
<keyword evidence="3" id="KW-0998">Cell outer membrane</keyword>
<comment type="subcellular location">
    <subcellularLocation>
        <location evidence="1">Cell outer membrane</location>
    </subcellularLocation>
</comment>
<evidence type="ECO:0000313" key="7">
    <source>
        <dbReference type="Proteomes" id="UP000605148"/>
    </source>
</evidence>
<dbReference type="InterPro" id="IPR006664">
    <property type="entry name" value="OMP_bac"/>
</dbReference>
<dbReference type="Gene3D" id="3.30.1330.60">
    <property type="entry name" value="OmpA-like domain"/>
    <property type="match status" value="1"/>
</dbReference>
<evidence type="ECO:0000313" key="6">
    <source>
        <dbReference type="EMBL" id="GGB55796.1"/>
    </source>
</evidence>
<dbReference type="PRINTS" id="PR01021">
    <property type="entry name" value="OMPADOMAIN"/>
</dbReference>
<dbReference type="InterPro" id="IPR006665">
    <property type="entry name" value="OmpA-like"/>
</dbReference>
<dbReference type="EMBL" id="BMFA01000009">
    <property type="protein sequence ID" value="GGB55796.1"/>
    <property type="molecule type" value="Genomic_DNA"/>
</dbReference>
<keyword evidence="7" id="KW-1185">Reference proteome</keyword>
<dbReference type="AlphaFoldDB" id="A0A916TMK1"/>
<comment type="caution">
    <text evidence="6">The sequence shown here is derived from an EMBL/GenBank/DDBJ whole genome shotgun (WGS) entry which is preliminary data.</text>
</comment>
<dbReference type="PANTHER" id="PTHR30329:SF21">
    <property type="entry name" value="LIPOPROTEIN YIAD-RELATED"/>
    <property type="match status" value="1"/>
</dbReference>
<accession>A0A916TMK1</accession>
<reference evidence="6" key="2">
    <citation type="submission" date="2020-09" db="EMBL/GenBank/DDBJ databases">
        <authorList>
            <person name="Sun Q."/>
            <person name="Zhou Y."/>
        </authorList>
    </citation>
    <scope>NUCLEOTIDE SEQUENCE</scope>
    <source>
        <strain evidence="6">CGMCC 1.12426</strain>
    </source>
</reference>
<dbReference type="Pfam" id="PF00691">
    <property type="entry name" value="OmpA"/>
    <property type="match status" value="1"/>
</dbReference>
<dbReference type="InterPro" id="IPR036737">
    <property type="entry name" value="OmpA-like_sf"/>
</dbReference>
<reference evidence="6" key="1">
    <citation type="journal article" date="2014" name="Int. J. Syst. Evol. Microbiol.">
        <title>Complete genome sequence of Corynebacterium casei LMG S-19264T (=DSM 44701T), isolated from a smear-ripened cheese.</title>
        <authorList>
            <consortium name="US DOE Joint Genome Institute (JGI-PGF)"/>
            <person name="Walter F."/>
            <person name="Albersmeier A."/>
            <person name="Kalinowski J."/>
            <person name="Ruckert C."/>
        </authorList>
    </citation>
    <scope>NUCLEOTIDE SEQUENCE</scope>
    <source>
        <strain evidence="6">CGMCC 1.12426</strain>
    </source>
</reference>
<evidence type="ECO:0000256" key="2">
    <source>
        <dbReference type="ARBA" id="ARBA00023136"/>
    </source>
</evidence>
<sequence length="285" mass="31093">MIGFDQTGFDAHDLLLAPPGDGRVETVEGPRTRLIYLIPGDRSPLEVMRNYQAELSNQGFEVVFSCSRAACGSADRMNEALYPSGSRLKNYGQITEYALQFPRDDHQYLAARNPVTGRSITIWVAYDTFNIDERSANSTMALVDVVDGEGLEQRMEVVESVTRDDLSAAYDDQGRITLNGVFFATDSDTMTAESGAALTEIAAFLTARPEAKAYVVGHTDATGDFDYNLDLSRRRATSVVAALTGQFGIAPDRLAPAGVGPLVPVATNQTEEGRALNRRVELVRR</sequence>
<dbReference type="GO" id="GO:0009279">
    <property type="term" value="C:cell outer membrane"/>
    <property type="evidence" value="ECO:0007669"/>
    <property type="project" value="UniProtKB-SubCell"/>
</dbReference>
<feature type="domain" description="OmpA-like" evidence="5">
    <location>
        <begin position="170"/>
        <end position="285"/>
    </location>
</feature>
<protein>
    <submittedName>
        <fullName evidence="6">Membrane protein</fullName>
    </submittedName>
</protein>
<dbReference type="CDD" id="cd07185">
    <property type="entry name" value="OmpA_C-like"/>
    <property type="match status" value="1"/>
</dbReference>
<dbReference type="Proteomes" id="UP000605148">
    <property type="component" value="Unassembled WGS sequence"/>
</dbReference>
<dbReference type="PROSITE" id="PS51123">
    <property type="entry name" value="OMPA_2"/>
    <property type="match status" value="1"/>
</dbReference>
<proteinExistence type="predicted"/>
<evidence type="ECO:0000259" key="5">
    <source>
        <dbReference type="PROSITE" id="PS51123"/>
    </source>
</evidence>
<dbReference type="SUPFAM" id="SSF103088">
    <property type="entry name" value="OmpA-like"/>
    <property type="match status" value="1"/>
</dbReference>
<evidence type="ECO:0000256" key="4">
    <source>
        <dbReference type="PROSITE-ProRule" id="PRU00473"/>
    </source>
</evidence>
<evidence type="ECO:0000256" key="1">
    <source>
        <dbReference type="ARBA" id="ARBA00004442"/>
    </source>
</evidence>
<dbReference type="PANTHER" id="PTHR30329">
    <property type="entry name" value="STATOR ELEMENT OF FLAGELLAR MOTOR COMPLEX"/>
    <property type="match status" value="1"/>
</dbReference>
<gene>
    <name evidence="6" type="ORF">GCM10011316_29850</name>
</gene>
<name>A0A916TMK1_9HYPH</name>
<keyword evidence="2 4" id="KW-0472">Membrane</keyword>
<evidence type="ECO:0000256" key="3">
    <source>
        <dbReference type="ARBA" id="ARBA00023237"/>
    </source>
</evidence>
<dbReference type="InterPro" id="IPR050330">
    <property type="entry name" value="Bact_OuterMem_StrucFunc"/>
</dbReference>